<name>A0A2Z6M514_TRISU</name>
<feature type="domain" description="Lariat debranching enzyme C-terminal" evidence="2">
    <location>
        <begin position="129"/>
        <end position="256"/>
    </location>
</feature>
<dbReference type="GO" id="GO:0008419">
    <property type="term" value="F:RNA lariat debranching enzyme activity"/>
    <property type="evidence" value="ECO:0007669"/>
    <property type="project" value="TreeGrafter"/>
</dbReference>
<dbReference type="GO" id="GO:0005634">
    <property type="term" value="C:nucleus"/>
    <property type="evidence" value="ECO:0007669"/>
    <property type="project" value="TreeGrafter"/>
</dbReference>
<feature type="compositionally biased region" description="Acidic residues" evidence="1">
    <location>
        <begin position="251"/>
        <end position="261"/>
    </location>
</feature>
<protein>
    <recommendedName>
        <fullName evidence="2">Lariat debranching enzyme C-terminal domain-containing protein</fullName>
    </recommendedName>
</protein>
<sequence length="261" mass="30082">MGAAGVVKFGNIRIGGLSGIYKHHDYKSGHFERPPYDHNTIISAFHVREYDVRKLIQVEEPIDIFLSHDWPVRITDHGNWEELVQKKPDFKQEIEEKKLGSKAAAQILEKLKPKYWFSAHLHCKFSALVQHGEEGLLTKFLALDKCLPGRDFLQIVEIESEPGPYEIQYDEEWLAITRKLNYVFPLTENGADYRGVDFEMEDCRQWVRNKLQERGSKPFEFVRTVPCYDPSQASDDGASAGPAGHYREDIPIDDVDDDDDE</sequence>
<keyword evidence="4" id="KW-1185">Reference proteome</keyword>
<dbReference type="PANTHER" id="PTHR12849:SF0">
    <property type="entry name" value="LARIAT DEBRANCHING ENZYME"/>
    <property type="match status" value="1"/>
</dbReference>
<dbReference type="EMBL" id="DF973346">
    <property type="protein sequence ID" value="GAU27056.1"/>
    <property type="molecule type" value="Genomic_DNA"/>
</dbReference>
<evidence type="ECO:0000313" key="4">
    <source>
        <dbReference type="Proteomes" id="UP000242715"/>
    </source>
</evidence>
<reference evidence="4" key="1">
    <citation type="journal article" date="2017" name="Front. Plant Sci.">
        <title>Climate Clever Clovers: New Paradigm to Reduce the Environmental Footprint of Ruminants by Breeding Low Methanogenic Forages Utilizing Haplotype Variation.</title>
        <authorList>
            <person name="Kaur P."/>
            <person name="Appels R."/>
            <person name="Bayer P.E."/>
            <person name="Keeble-Gagnere G."/>
            <person name="Wang J."/>
            <person name="Hirakawa H."/>
            <person name="Shirasawa K."/>
            <person name="Vercoe P."/>
            <person name="Stefanova K."/>
            <person name="Durmic Z."/>
            <person name="Nichols P."/>
            <person name="Revell C."/>
            <person name="Isobe S.N."/>
            <person name="Edwards D."/>
            <person name="Erskine W."/>
        </authorList>
    </citation>
    <scope>NUCLEOTIDE SEQUENCE [LARGE SCALE GENOMIC DNA]</scope>
    <source>
        <strain evidence="4">cv. Daliak</strain>
    </source>
</reference>
<dbReference type="SUPFAM" id="SSF56300">
    <property type="entry name" value="Metallo-dependent phosphatases"/>
    <property type="match status" value="1"/>
</dbReference>
<proteinExistence type="predicted"/>
<dbReference type="AlphaFoldDB" id="A0A2Z6M514"/>
<feature type="compositionally biased region" description="Low complexity" evidence="1">
    <location>
        <begin position="230"/>
        <end position="244"/>
    </location>
</feature>
<evidence type="ECO:0000259" key="2">
    <source>
        <dbReference type="SMART" id="SM01124"/>
    </source>
</evidence>
<dbReference type="OrthoDB" id="407609at2759"/>
<dbReference type="InterPro" id="IPR007708">
    <property type="entry name" value="DBR1_C"/>
</dbReference>
<dbReference type="Proteomes" id="UP000242715">
    <property type="component" value="Unassembled WGS sequence"/>
</dbReference>
<evidence type="ECO:0000313" key="3">
    <source>
        <dbReference type="EMBL" id="GAU27056.1"/>
    </source>
</evidence>
<organism evidence="3 4">
    <name type="scientific">Trifolium subterraneum</name>
    <name type="common">Subterranean clover</name>
    <dbReference type="NCBI Taxonomy" id="3900"/>
    <lineage>
        <taxon>Eukaryota</taxon>
        <taxon>Viridiplantae</taxon>
        <taxon>Streptophyta</taxon>
        <taxon>Embryophyta</taxon>
        <taxon>Tracheophyta</taxon>
        <taxon>Spermatophyta</taxon>
        <taxon>Magnoliopsida</taxon>
        <taxon>eudicotyledons</taxon>
        <taxon>Gunneridae</taxon>
        <taxon>Pentapetalae</taxon>
        <taxon>rosids</taxon>
        <taxon>fabids</taxon>
        <taxon>Fabales</taxon>
        <taxon>Fabaceae</taxon>
        <taxon>Papilionoideae</taxon>
        <taxon>50 kb inversion clade</taxon>
        <taxon>NPAAA clade</taxon>
        <taxon>Hologalegina</taxon>
        <taxon>IRL clade</taxon>
        <taxon>Trifolieae</taxon>
        <taxon>Trifolium</taxon>
    </lineage>
</organism>
<evidence type="ECO:0000256" key="1">
    <source>
        <dbReference type="SAM" id="MobiDB-lite"/>
    </source>
</evidence>
<dbReference type="SMART" id="SM01124">
    <property type="entry name" value="DBR1"/>
    <property type="match status" value="1"/>
</dbReference>
<gene>
    <name evidence="3" type="ORF">TSUD_314180</name>
</gene>
<dbReference type="GO" id="GO:0000398">
    <property type="term" value="P:mRNA splicing, via spliceosome"/>
    <property type="evidence" value="ECO:0007669"/>
    <property type="project" value="TreeGrafter"/>
</dbReference>
<dbReference type="InterPro" id="IPR029052">
    <property type="entry name" value="Metallo-depent_PP-like"/>
</dbReference>
<dbReference type="PANTHER" id="PTHR12849">
    <property type="entry name" value="RNA LARIAT DEBRANCHING ENZYME"/>
    <property type="match status" value="1"/>
</dbReference>
<accession>A0A2Z6M514</accession>
<feature type="region of interest" description="Disordered" evidence="1">
    <location>
        <begin position="230"/>
        <end position="261"/>
    </location>
</feature>
<dbReference type="Pfam" id="PF05011">
    <property type="entry name" value="DBR1"/>
    <property type="match status" value="1"/>
</dbReference>